<dbReference type="SUPFAM" id="SSF141452">
    <property type="entry name" value="Hcp1-like"/>
    <property type="match status" value="1"/>
</dbReference>
<proteinExistence type="predicted"/>
<dbReference type="AlphaFoldDB" id="A0A9N8S234"/>
<dbReference type="InterPro" id="IPR008514">
    <property type="entry name" value="T6SS_Hcp"/>
</dbReference>
<keyword evidence="2" id="KW-1185">Reference proteome</keyword>
<accession>A0A9N8S234</accession>
<dbReference type="EMBL" id="CAJQZC010000016">
    <property type="protein sequence ID" value="CAG4925558.1"/>
    <property type="molecule type" value="Genomic_DNA"/>
</dbReference>
<dbReference type="InterPro" id="IPR036624">
    <property type="entry name" value="Hcp1-lik_sf"/>
</dbReference>
<reference evidence="1" key="1">
    <citation type="submission" date="2021-04" db="EMBL/GenBank/DDBJ databases">
        <authorList>
            <person name="Vanwijnsberghe S."/>
        </authorList>
    </citation>
    <scope>NUCLEOTIDE SEQUENCE</scope>
    <source>
        <strain evidence="1">LMG 31841</strain>
    </source>
</reference>
<dbReference type="PANTHER" id="PTHR34319">
    <property type="entry name" value="MAJOR EXPORTED PROTEIN"/>
    <property type="match status" value="1"/>
</dbReference>
<evidence type="ECO:0000313" key="1">
    <source>
        <dbReference type="EMBL" id="CAG4925558.1"/>
    </source>
</evidence>
<dbReference type="Proteomes" id="UP000789704">
    <property type="component" value="Unassembled WGS sequence"/>
</dbReference>
<protein>
    <submittedName>
        <fullName evidence="1">Major exported protein</fullName>
    </submittedName>
</protein>
<dbReference type="RefSeq" id="WP_228883665.1">
    <property type="nucleotide sequence ID" value="NZ_CAJQYX010000023.1"/>
</dbReference>
<comment type="caution">
    <text evidence="1">The sequence shown here is derived from an EMBL/GenBank/DDBJ whole genome shotgun (WGS) entry which is preliminary data.</text>
</comment>
<name>A0A9N8S234_9BURK</name>
<dbReference type="NCBIfam" id="TIGR03344">
    <property type="entry name" value="VI_effect_Hcp1"/>
    <property type="match status" value="1"/>
</dbReference>
<evidence type="ECO:0000313" key="2">
    <source>
        <dbReference type="Proteomes" id="UP000789704"/>
    </source>
</evidence>
<dbReference type="PANTHER" id="PTHR34319:SF6">
    <property type="entry name" value="MAJOR EXPORTED PROTEIN"/>
    <property type="match status" value="1"/>
</dbReference>
<sequence length="160" mass="17875">MAVPLHLWLKDEGGADIRGSSSVAGREGSIEVLSLTHGIHTPTDGNTGKLMGTRSHRPITIEKEIDRSSALLYRAVVCGLTLQAGELKFYRTNEAGREEAYFTMSMKNIKVVGMSPRVPNIKETASAHRNHFEIVELMYEEVTWTYADGNMVFKDGWNYI</sequence>
<dbReference type="InterPro" id="IPR052947">
    <property type="entry name" value="T6SS_Hcp1_domain"/>
</dbReference>
<dbReference type="Gene3D" id="2.30.110.20">
    <property type="entry name" value="Hcp1-like"/>
    <property type="match status" value="1"/>
</dbReference>
<gene>
    <name evidence="1" type="primary">hcpA_2</name>
    <name evidence="1" type="ORF">LMG31841_05496</name>
</gene>
<organism evidence="1 2">
    <name type="scientific">Paraburkholderia saeva</name>
    <dbReference type="NCBI Taxonomy" id="2777537"/>
    <lineage>
        <taxon>Bacteria</taxon>
        <taxon>Pseudomonadati</taxon>
        <taxon>Pseudomonadota</taxon>
        <taxon>Betaproteobacteria</taxon>
        <taxon>Burkholderiales</taxon>
        <taxon>Burkholderiaceae</taxon>
        <taxon>Paraburkholderia</taxon>
    </lineage>
</organism>
<dbReference type="Pfam" id="PF05638">
    <property type="entry name" value="T6SS_HCP"/>
    <property type="match status" value="1"/>
</dbReference>